<dbReference type="OMA" id="NTTATHK"/>
<accession>A0A1M2VYR5</accession>
<feature type="domain" description="DUF6697" evidence="2">
    <location>
        <begin position="228"/>
        <end position="364"/>
    </location>
</feature>
<comment type="caution">
    <text evidence="3">The sequence shown here is derived from an EMBL/GenBank/DDBJ whole genome shotgun (WGS) entry which is preliminary data.</text>
</comment>
<dbReference type="Pfam" id="PF20411">
    <property type="entry name" value="DUF6697"/>
    <property type="match status" value="1"/>
</dbReference>
<protein>
    <recommendedName>
        <fullName evidence="2">DUF6697 domain-containing protein</fullName>
    </recommendedName>
</protein>
<reference evidence="3 4" key="1">
    <citation type="submission" date="2016-10" db="EMBL/GenBank/DDBJ databases">
        <title>Genome sequence of the basidiomycete white-rot fungus Trametes pubescens.</title>
        <authorList>
            <person name="Makela M.R."/>
            <person name="Granchi Z."/>
            <person name="Peng M."/>
            <person name="De Vries R.P."/>
            <person name="Grigoriev I."/>
            <person name="Riley R."/>
            <person name="Hilden K."/>
        </authorList>
    </citation>
    <scope>NUCLEOTIDE SEQUENCE [LARGE SCALE GENOMIC DNA]</scope>
    <source>
        <strain evidence="3 4">FBCC735</strain>
    </source>
</reference>
<evidence type="ECO:0000313" key="4">
    <source>
        <dbReference type="Proteomes" id="UP000184267"/>
    </source>
</evidence>
<keyword evidence="1" id="KW-0175">Coiled coil</keyword>
<dbReference type="Proteomes" id="UP000184267">
    <property type="component" value="Unassembled WGS sequence"/>
</dbReference>
<dbReference type="AlphaFoldDB" id="A0A1M2VYR5"/>
<evidence type="ECO:0000256" key="1">
    <source>
        <dbReference type="SAM" id="Coils"/>
    </source>
</evidence>
<feature type="coiled-coil region" evidence="1">
    <location>
        <begin position="12"/>
        <end position="72"/>
    </location>
</feature>
<evidence type="ECO:0000259" key="2">
    <source>
        <dbReference type="Pfam" id="PF20411"/>
    </source>
</evidence>
<gene>
    <name evidence="3" type="ORF">TRAPUB_10778</name>
</gene>
<keyword evidence="4" id="KW-1185">Reference proteome</keyword>
<proteinExistence type="predicted"/>
<sequence length="399" mass="45064">MDGISDDPELAQELLKLLHAKLRDARQELQDQRRTSKSEIALLDSTDLQRQNEELKDELTSLRLRLSAAAEREDTKEGFAGTSTPDEGMQERLLAVQKEKAAIDRDIQERKQQLKKYKSKSEKLCADIVHLEETMSVLQADIEQETKENESCALHILAVEKELCILGPPVATTQPFDIDAFLHAEIEPFDFPELSSFQSLLKSTPLLELPQEILERFGPMELLVLPPDNVMWSKEGIDRAVFVTQSHHYDPTARGTNGSWEVNPSMSDLLDGIGRSRELFVRQHNDCYYYGTYRCTGHSSISGEASQELAPHLVRHVTNTTATHKDHLAPLALKFVDSLYINGPLELQCFAFERVAFNHGLHDALLYSIKAFQVVNSLAAKHGKIATSVVRKLRPREKI</sequence>
<feature type="coiled-coil region" evidence="1">
    <location>
        <begin position="100"/>
        <end position="148"/>
    </location>
</feature>
<name>A0A1M2VYR5_TRAPU</name>
<dbReference type="InterPro" id="IPR046520">
    <property type="entry name" value="DUF6697"/>
</dbReference>
<dbReference type="OrthoDB" id="2879738at2759"/>
<evidence type="ECO:0000313" key="3">
    <source>
        <dbReference type="EMBL" id="OJT12680.1"/>
    </source>
</evidence>
<dbReference type="EMBL" id="MNAD01000458">
    <property type="protein sequence ID" value="OJT12680.1"/>
    <property type="molecule type" value="Genomic_DNA"/>
</dbReference>
<organism evidence="3 4">
    <name type="scientific">Trametes pubescens</name>
    <name type="common">White-rot fungus</name>
    <dbReference type="NCBI Taxonomy" id="154538"/>
    <lineage>
        <taxon>Eukaryota</taxon>
        <taxon>Fungi</taxon>
        <taxon>Dikarya</taxon>
        <taxon>Basidiomycota</taxon>
        <taxon>Agaricomycotina</taxon>
        <taxon>Agaricomycetes</taxon>
        <taxon>Polyporales</taxon>
        <taxon>Polyporaceae</taxon>
        <taxon>Trametes</taxon>
    </lineage>
</organism>